<dbReference type="PANTHER" id="PTHR44591:SF3">
    <property type="entry name" value="RESPONSE REGULATORY DOMAIN-CONTAINING PROTEIN"/>
    <property type="match status" value="1"/>
</dbReference>
<dbReference type="RefSeq" id="WP_088519568.1">
    <property type="nucleotide sequence ID" value="NZ_FYDG01000002.1"/>
</dbReference>
<dbReference type="AlphaFoldDB" id="A0A212QXK0"/>
<evidence type="ECO:0000259" key="6">
    <source>
        <dbReference type="PROSITE" id="PS50110"/>
    </source>
</evidence>
<keyword evidence="3" id="KW-0804">Transcription</keyword>
<dbReference type="InterPro" id="IPR001789">
    <property type="entry name" value="Sig_transdc_resp-reg_receiver"/>
</dbReference>
<evidence type="ECO:0000313" key="8">
    <source>
        <dbReference type="Proteomes" id="UP000198418"/>
    </source>
</evidence>
<dbReference type="InterPro" id="IPR050595">
    <property type="entry name" value="Bact_response_regulator"/>
</dbReference>
<evidence type="ECO:0000256" key="1">
    <source>
        <dbReference type="ARBA" id="ARBA00022553"/>
    </source>
</evidence>
<sequence>MSIIVIVDDRSINRTIYAKLSQSIGPEVEVRDFGDPAEALEWLAHNRADLIITDHDMPQIDGDEFITRFRAQPHADRVPVMMITVRDQRVLRLRALESGANDFLHSPVDHCEFVMRARNLLKLAQAMESRGQDPVRAPARREAERPAVEAPRAPAPVARLDARRPPAQRRAKPSDWRFALRLDLNSGRVAGAQALRDGCPAELGDAEAVEAVLGSAAPLQACRRGPIRFTLRARLDDVSPAAALRLAGRLAEAGVTPGWLDLRFAAEEIVAAPDRAEDGARALAAAGVGLSVDLGALADAMGEDDAGEGNGPASLDAFVARWRPALAFACAGAPDEALRLAWRLARWRAAPVPMIAGGIAEAALLTPLRRAGVREAQGSCFGAPFAPRDLSNLFPPMADGALKRPA</sequence>
<evidence type="ECO:0000256" key="3">
    <source>
        <dbReference type="ARBA" id="ARBA00023163"/>
    </source>
</evidence>
<organism evidence="7 8">
    <name type="scientific">Rhodoblastus acidophilus</name>
    <name type="common">Rhodopseudomonas acidophila</name>
    <dbReference type="NCBI Taxonomy" id="1074"/>
    <lineage>
        <taxon>Bacteria</taxon>
        <taxon>Pseudomonadati</taxon>
        <taxon>Pseudomonadota</taxon>
        <taxon>Alphaproteobacteria</taxon>
        <taxon>Hyphomicrobiales</taxon>
        <taxon>Rhodoblastaceae</taxon>
        <taxon>Rhodoblastus</taxon>
    </lineage>
</organism>
<reference evidence="8" key="1">
    <citation type="submission" date="2017-06" db="EMBL/GenBank/DDBJ databases">
        <authorList>
            <person name="Varghese N."/>
            <person name="Submissions S."/>
        </authorList>
    </citation>
    <scope>NUCLEOTIDE SEQUENCE [LARGE SCALE GENOMIC DNA]</scope>
    <source>
        <strain evidence="8">DSM 137</strain>
    </source>
</reference>
<dbReference type="OrthoDB" id="9800897at2"/>
<dbReference type="Gene3D" id="3.40.50.2300">
    <property type="match status" value="1"/>
</dbReference>
<accession>A0A212QXK0</accession>
<dbReference type="SUPFAM" id="SSF52172">
    <property type="entry name" value="CheY-like"/>
    <property type="match status" value="1"/>
</dbReference>
<dbReference type="InterPro" id="IPR011006">
    <property type="entry name" value="CheY-like_superfamily"/>
</dbReference>
<keyword evidence="8" id="KW-1185">Reference proteome</keyword>
<keyword evidence="2" id="KW-0805">Transcription regulation</keyword>
<evidence type="ECO:0000256" key="5">
    <source>
        <dbReference type="SAM" id="MobiDB-lite"/>
    </source>
</evidence>
<dbReference type="PANTHER" id="PTHR44591">
    <property type="entry name" value="STRESS RESPONSE REGULATOR PROTEIN 1"/>
    <property type="match status" value="1"/>
</dbReference>
<dbReference type="Pfam" id="PF00072">
    <property type="entry name" value="Response_reg"/>
    <property type="match status" value="1"/>
</dbReference>
<dbReference type="Proteomes" id="UP000198418">
    <property type="component" value="Unassembled WGS sequence"/>
</dbReference>
<keyword evidence="1 4" id="KW-0597">Phosphoprotein</keyword>
<feature type="domain" description="Response regulatory" evidence="6">
    <location>
        <begin position="3"/>
        <end position="121"/>
    </location>
</feature>
<feature type="region of interest" description="Disordered" evidence="5">
    <location>
        <begin position="129"/>
        <end position="152"/>
    </location>
</feature>
<gene>
    <name evidence="7" type="ORF">SAMN06265338_10216</name>
</gene>
<dbReference type="PROSITE" id="PS50110">
    <property type="entry name" value="RESPONSE_REGULATORY"/>
    <property type="match status" value="1"/>
</dbReference>
<dbReference type="EMBL" id="FYDG01000002">
    <property type="protein sequence ID" value="SNB64283.1"/>
    <property type="molecule type" value="Genomic_DNA"/>
</dbReference>
<evidence type="ECO:0000313" key="7">
    <source>
        <dbReference type="EMBL" id="SNB64283.1"/>
    </source>
</evidence>
<feature type="modified residue" description="4-aspartylphosphate" evidence="4">
    <location>
        <position position="54"/>
    </location>
</feature>
<name>A0A212QXK0_RHOAC</name>
<evidence type="ECO:0000256" key="4">
    <source>
        <dbReference type="PROSITE-ProRule" id="PRU00169"/>
    </source>
</evidence>
<dbReference type="GO" id="GO:0000160">
    <property type="term" value="P:phosphorelay signal transduction system"/>
    <property type="evidence" value="ECO:0007669"/>
    <property type="project" value="InterPro"/>
</dbReference>
<proteinExistence type="predicted"/>
<dbReference type="SMART" id="SM00448">
    <property type="entry name" value="REC"/>
    <property type="match status" value="1"/>
</dbReference>
<evidence type="ECO:0000256" key="2">
    <source>
        <dbReference type="ARBA" id="ARBA00023015"/>
    </source>
</evidence>
<protein>
    <submittedName>
        <fullName evidence="7">Response regulator receiver domain-containing protein</fullName>
    </submittedName>
</protein>